<comment type="caution">
    <text evidence="2">The sequence shown here is derived from an EMBL/GenBank/DDBJ whole genome shotgun (WGS) entry which is preliminary data.</text>
</comment>
<proteinExistence type="predicted"/>
<dbReference type="PANTHER" id="PTHR38457:SF1">
    <property type="entry name" value="REGULATOR ABRB-RELATED"/>
    <property type="match status" value="1"/>
</dbReference>
<accession>A0A6B3RRE5</accession>
<name>A0A6B3RRE5_9RHOB</name>
<feature type="transmembrane region" description="Helical" evidence="1">
    <location>
        <begin position="257"/>
        <end position="282"/>
    </location>
</feature>
<dbReference type="RefSeq" id="WP_164615422.1">
    <property type="nucleotide sequence ID" value="NZ_JAAIKE010000014.1"/>
</dbReference>
<evidence type="ECO:0000313" key="3">
    <source>
        <dbReference type="Proteomes" id="UP000481421"/>
    </source>
</evidence>
<keyword evidence="3" id="KW-1185">Reference proteome</keyword>
<feature type="transmembrane region" description="Helical" evidence="1">
    <location>
        <begin position="139"/>
        <end position="162"/>
    </location>
</feature>
<dbReference type="GO" id="GO:0016020">
    <property type="term" value="C:membrane"/>
    <property type="evidence" value="ECO:0007669"/>
    <property type="project" value="InterPro"/>
</dbReference>
<dbReference type="Pfam" id="PF05145">
    <property type="entry name" value="AbrB"/>
    <property type="match status" value="1"/>
</dbReference>
<evidence type="ECO:0000256" key="1">
    <source>
        <dbReference type="SAM" id="Phobius"/>
    </source>
</evidence>
<organism evidence="2 3">
    <name type="scientific">Pseudotabrizicola algicola</name>
    <dbReference type="NCBI Taxonomy" id="2709381"/>
    <lineage>
        <taxon>Bacteria</taxon>
        <taxon>Pseudomonadati</taxon>
        <taxon>Pseudomonadota</taxon>
        <taxon>Alphaproteobacteria</taxon>
        <taxon>Rhodobacterales</taxon>
        <taxon>Paracoccaceae</taxon>
        <taxon>Pseudotabrizicola</taxon>
    </lineage>
</organism>
<keyword evidence="1" id="KW-0812">Transmembrane</keyword>
<sequence>MKGLGNLFLAVTVAAAGGALAHLADLPLAWLVGAAIATAIYTLAIAPVFVPRPAYRLAQLVVGTSVGLTVSADIAQRIGWHLVVIPIGACISIAIGMLLTGPLSRLGAVDRVTAHFSMIPAGISEMADLSGKHGADVGAVATFHAMRVMLVVFLLPPLIFALDGGARLSADPDQGAWTVSLAVGLACALLAGWGGSRLGLPSAWFLGPMASVAVLSGAGLVAASEPQGLLAVAQVALGLSLGARLKRETVRRLPRALTAGAALMLVHAALMAGLAVGLAILAGAEPVTLVLGLATGGSAEMVLTARAVGADAAIVAAYQLTRGLLGNAFAERLHENANGTTAVLKERKRRDDDH</sequence>
<gene>
    <name evidence="2" type="ORF">G3572_20680</name>
</gene>
<reference evidence="2 3" key="1">
    <citation type="submission" date="2020-02" db="EMBL/GenBank/DDBJ databases">
        <title>Rhodobacter algicola sp. nov., isolated from microalga culture.</title>
        <authorList>
            <person name="Park C.-Y."/>
        </authorList>
    </citation>
    <scope>NUCLEOTIDE SEQUENCE [LARGE SCALE GENOMIC DNA]</scope>
    <source>
        <strain evidence="2 3">ETT8</strain>
    </source>
</reference>
<dbReference type="PANTHER" id="PTHR38457">
    <property type="entry name" value="REGULATOR ABRB-RELATED"/>
    <property type="match status" value="1"/>
</dbReference>
<keyword evidence="1" id="KW-1133">Transmembrane helix</keyword>
<dbReference type="EMBL" id="JAAIKE010000014">
    <property type="protein sequence ID" value="NEX48617.1"/>
    <property type="molecule type" value="Genomic_DNA"/>
</dbReference>
<feature type="transmembrane region" description="Helical" evidence="1">
    <location>
        <begin position="80"/>
        <end position="101"/>
    </location>
</feature>
<feature type="transmembrane region" description="Helical" evidence="1">
    <location>
        <begin position="228"/>
        <end position="245"/>
    </location>
</feature>
<dbReference type="PIRSF" id="PIRSF038991">
    <property type="entry name" value="Protein_AbrB"/>
    <property type="match status" value="1"/>
</dbReference>
<dbReference type="Proteomes" id="UP000481421">
    <property type="component" value="Unassembled WGS sequence"/>
</dbReference>
<evidence type="ECO:0000313" key="2">
    <source>
        <dbReference type="EMBL" id="NEX48617.1"/>
    </source>
</evidence>
<protein>
    <submittedName>
        <fullName evidence="2">AbrB family transcriptional regulator</fullName>
    </submittedName>
</protein>
<feature type="transmembrane region" description="Helical" evidence="1">
    <location>
        <begin position="174"/>
        <end position="191"/>
    </location>
</feature>
<dbReference type="InterPro" id="IPR007820">
    <property type="entry name" value="AbrB_fam"/>
</dbReference>
<dbReference type="AlphaFoldDB" id="A0A6B3RRE5"/>
<dbReference type="GO" id="GO:0010468">
    <property type="term" value="P:regulation of gene expression"/>
    <property type="evidence" value="ECO:0007669"/>
    <property type="project" value="InterPro"/>
</dbReference>
<keyword evidence="1" id="KW-0472">Membrane</keyword>
<feature type="transmembrane region" description="Helical" evidence="1">
    <location>
        <begin position="31"/>
        <end position="50"/>
    </location>
</feature>